<dbReference type="RefSeq" id="WP_147315376.1">
    <property type="nucleotide sequence ID" value="NZ_BONB01000068.1"/>
</dbReference>
<evidence type="ECO:0000313" key="2">
    <source>
        <dbReference type="EMBL" id="REF94338.1"/>
    </source>
</evidence>
<dbReference type="EMBL" id="QUMQ01000001">
    <property type="protein sequence ID" value="REF94338.1"/>
    <property type="molecule type" value="Genomic_DNA"/>
</dbReference>
<evidence type="ECO:0008006" key="4">
    <source>
        <dbReference type="Google" id="ProtNLM"/>
    </source>
</evidence>
<comment type="caution">
    <text evidence="2">The sequence shown here is derived from an EMBL/GenBank/DDBJ whole genome shotgun (WGS) entry which is preliminary data.</text>
</comment>
<sequence>MRRVVGLTIVLLSLAGCGDAGPEPADRTRGGAGSAAESAEQATDRVRAAVETMEQTSFAFRNTSDDGASVIDGVVHRPSESTTMKMAITMEDAGTSVTQFVRIGDRGWGRIDLIMAPVDGVPASTEGVTQWKVLPPEMLAQEPFRQVAGGAFLVSTDLFTGVTGLHQTAPQTYAGTIDIAAHPLVGLLDESFVATLGERARAVPLTVTLDLTGRITTLVMDVPDHRLETRFTDFDAVTAPVPPATVGP</sequence>
<dbReference type="Proteomes" id="UP000256913">
    <property type="component" value="Unassembled WGS sequence"/>
</dbReference>
<gene>
    <name evidence="2" type="ORF">DFJ67_0255</name>
</gene>
<evidence type="ECO:0000313" key="3">
    <source>
        <dbReference type="Proteomes" id="UP000256913"/>
    </source>
</evidence>
<evidence type="ECO:0000256" key="1">
    <source>
        <dbReference type="SAM" id="MobiDB-lite"/>
    </source>
</evidence>
<dbReference type="AlphaFoldDB" id="A0A3D9ZA99"/>
<name>A0A3D9ZA99_9ACTN</name>
<dbReference type="OrthoDB" id="3389388at2"/>
<feature type="region of interest" description="Disordered" evidence="1">
    <location>
        <begin position="20"/>
        <end position="41"/>
    </location>
</feature>
<organism evidence="2 3">
    <name type="scientific">Asanoa ferruginea</name>
    <dbReference type="NCBI Taxonomy" id="53367"/>
    <lineage>
        <taxon>Bacteria</taxon>
        <taxon>Bacillati</taxon>
        <taxon>Actinomycetota</taxon>
        <taxon>Actinomycetes</taxon>
        <taxon>Micromonosporales</taxon>
        <taxon>Micromonosporaceae</taxon>
        <taxon>Asanoa</taxon>
    </lineage>
</organism>
<dbReference type="PROSITE" id="PS51257">
    <property type="entry name" value="PROKAR_LIPOPROTEIN"/>
    <property type="match status" value="1"/>
</dbReference>
<proteinExistence type="predicted"/>
<accession>A0A3D9ZA99</accession>
<protein>
    <recommendedName>
        <fullName evidence="4">Lipoprotein LprG</fullName>
    </recommendedName>
</protein>
<reference evidence="2 3" key="1">
    <citation type="submission" date="2018-08" db="EMBL/GenBank/DDBJ databases">
        <title>Sequencing the genomes of 1000 actinobacteria strains.</title>
        <authorList>
            <person name="Klenk H.-P."/>
        </authorList>
    </citation>
    <scope>NUCLEOTIDE SEQUENCE [LARGE SCALE GENOMIC DNA]</scope>
    <source>
        <strain evidence="2 3">DSM 44099</strain>
    </source>
</reference>
<keyword evidence="3" id="KW-1185">Reference proteome</keyword>